<organism evidence="1 2">
    <name type="scientific">Mycena albidolilacea</name>
    <dbReference type="NCBI Taxonomy" id="1033008"/>
    <lineage>
        <taxon>Eukaryota</taxon>
        <taxon>Fungi</taxon>
        <taxon>Dikarya</taxon>
        <taxon>Basidiomycota</taxon>
        <taxon>Agaricomycotina</taxon>
        <taxon>Agaricomycetes</taxon>
        <taxon>Agaricomycetidae</taxon>
        <taxon>Agaricales</taxon>
        <taxon>Marasmiineae</taxon>
        <taxon>Mycenaceae</taxon>
        <taxon>Mycena</taxon>
    </lineage>
</organism>
<evidence type="ECO:0000313" key="2">
    <source>
        <dbReference type="Proteomes" id="UP001218218"/>
    </source>
</evidence>
<comment type="caution">
    <text evidence="1">The sequence shown here is derived from an EMBL/GenBank/DDBJ whole genome shotgun (WGS) entry which is preliminary data.</text>
</comment>
<gene>
    <name evidence="1" type="ORF">DFH08DRAFT_929174</name>
</gene>
<dbReference type="Proteomes" id="UP001218218">
    <property type="component" value="Unassembled WGS sequence"/>
</dbReference>
<evidence type="ECO:0000313" key="1">
    <source>
        <dbReference type="EMBL" id="KAJ7366208.1"/>
    </source>
</evidence>
<reference evidence="1" key="1">
    <citation type="submission" date="2023-03" db="EMBL/GenBank/DDBJ databases">
        <title>Massive genome expansion in bonnet fungi (Mycena s.s.) driven by repeated elements and novel gene families across ecological guilds.</title>
        <authorList>
            <consortium name="Lawrence Berkeley National Laboratory"/>
            <person name="Harder C.B."/>
            <person name="Miyauchi S."/>
            <person name="Viragh M."/>
            <person name="Kuo A."/>
            <person name="Thoen E."/>
            <person name="Andreopoulos B."/>
            <person name="Lu D."/>
            <person name="Skrede I."/>
            <person name="Drula E."/>
            <person name="Henrissat B."/>
            <person name="Morin E."/>
            <person name="Kohler A."/>
            <person name="Barry K."/>
            <person name="LaButti K."/>
            <person name="Morin E."/>
            <person name="Salamov A."/>
            <person name="Lipzen A."/>
            <person name="Mereny Z."/>
            <person name="Hegedus B."/>
            <person name="Baldrian P."/>
            <person name="Stursova M."/>
            <person name="Weitz H."/>
            <person name="Taylor A."/>
            <person name="Grigoriev I.V."/>
            <person name="Nagy L.G."/>
            <person name="Martin F."/>
            <person name="Kauserud H."/>
        </authorList>
    </citation>
    <scope>NUCLEOTIDE SEQUENCE</scope>
    <source>
        <strain evidence="1">CBHHK002</strain>
    </source>
</reference>
<name>A0AAD7AQM3_9AGAR</name>
<dbReference type="EMBL" id="JARIHO010000002">
    <property type="protein sequence ID" value="KAJ7366208.1"/>
    <property type="molecule type" value="Genomic_DNA"/>
</dbReference>
<sequence length="210" mass="23997">MCDAISTSMIFGALSLLPGNRYILWALVSTGLIICAANRQRPSHKLGRVEHQIQACEELLKHAKGNCPRNLGEWMDGTRRLLEYSTIFTKDFERARLSASKIQSRLLETHSFSTWEELVEYLQNLRSIMRKINQCAKDVEEIQRSTLLTIETERQREFFEGIKELREIHDTVISASARGLASRIGFAAPLTSCRSYETVTHRFESIATSM</sequence>
<accession>A0AAD7AQM3</accession>
<protein>
    <submittedName>
        <fullName evidence="1">Uncharacterized protein</fullName>
    </submittedName>
</protein>
<keyword evidence="2" id="KW-1185">Reference proteome</keyword>
<proteinExistence type="predicted"/>
<dbReference type="AlphaFoldDB" id="A0AAD7AQM3"/>